<feature type="non-terminal residue" evidence="1">
    <location>
        <position position="1"/>
    </location>
</feature>
<keyword evidence="2" id="KW-1185">Reference proteome</keyword>
<organism evidence="2">
    <name type="scientific">Perkinsus marinus (strain ATCC 50983 / TXsc)</name>
    <dbReference type="NCBI Taxonomy" id="423536"/>
    <lineage>
        <taxon>Eukaryota</taxon>
        <taxon>Sar</taxon>
        <taxon>Alveolata</taxon>
        <taxon>Perkinsozoa</taxon>
        <taxon>Perkinsea</taxon>
        <taxon>Perkinsida</taxon>
        <taxon>Perkinsidae</taxon>
        <taxon>Perkinsus</taxon>
    </lineage>
</organism>
<accession>C5L330</accession>
<dbReference type="GeneID" id="9064826"/>
<dbReference type="RefSeq" id="XP_002777101.1">
    <property type="nucleotide sequence ID" value="XM_002777055.1"/>
</dbReference>
<feature type="non-terminal residue" evidence="1">
    <location>
        <position position="16"/>
    </location>
</feature>
<dbReference type="InParanoid" id="C5L330"/>
<reference evidence="1 2" key="1">
    <citation type="submission" date="2008-07" db="EMBL/GenBank/DDBJ databases">
        <authorList>
            <person name="El-Sayed N."/>
            <person name="Caler E."/>
            <person name="Inman J."/>
            <person name="Amedeo P."/>
            <person name="Hass B."/>
            <person name="Wortman J."/>
        </authorList>
    </citation>
    <scope>NUCLEOTIDE SEQUENCE [LARGE SCALE GENOMIC DNA]</scope>
    <source>
        <strain evidence="2">ATCC 50983 / TXsc</strain>
    </source>
</reference>
<proteinExistence type="predicted"/>
<sequence length="16" mass="1839">ILSQIEINQKPRTVTV</sequence>
<evidence type="ECO:0000313" key="2">
    <source>
        <dbReference type="Proteomes" id="UP000007800"/>
    </source>
</evidence>
<protein>
    <submittedName>
        <fullName evidence="1">Uncharacterized protein</fullName>
    </submittedName>
</protein>
<name>C5L330_PERM5</name>
<dbReference type="AlphaFoldDB" id="C5L330"/>
<dbReference type="Proteomes" id="UP000007800">
    <property type="component" value="Unassembled WGS sequence"/>
</dbReference>
<dbReference type="EMBL" id="GG678669">
    <property type="protein sequence ID" value="EER08917.1"/>
    <property type="molecule type" value="Genomic_DNA"/>
</dbReference>
<gene>
    <name evidence="1" type="ORF">Pmar_PMAR003166</name>
</gene>
<evidence type="ECO:0000313" key="1">
    <source>
        <dbReference type="EMBL" id="EER08917.1"/>
    </source>
</evidence>